<protein>
    <recommendedName>
        <fullName evidence="3">Curli production assembly/transport component CsgG</fullName>
    </recommendedName>
</protein>
<dbReference type="RefSeq" id="WP_345420980.1">
    <property type="nucleotide sequence ID" value="NZ_AP031496.1"/>
</dbReference>
<dbReference type="AlphaFoldDB" id="A0AAV3U2I4"/>
<accession>A0AAV3U2I4</accession>
<reference evidence="2" key="1">
    <citation type="journal article" date="2019" name="Int. J. Syst. Evol. Microbiol.">
        <title>The Global Catalogue of Microorganisms (GCM) 10K type strain sequencing project: providing services to taxonomists for standard genome sequencing and annotation.</title>
        <authorList>
            <consortium name="The Broad Institute Genomics Platform"/>
            <consortium name="The Broad Institute Genome Sequencing Center for Infectious Disease"/>
            <person name="Wu L."/>
            <person name="Ma J."/>
        </authorList>
    </citation>
    <scope>NUCLEOTIDE SEQUENCE [LARGE SCALE GENOMIC DNA]</scope>
    <source>
        <strain evidence="2">JCM 19134</strain>
    </source>
</reference>
<name>A0AAV3U2I4_9ALTE</name>
<evidence type="ECO:0000313" key="1">
    <source>
        <dbReference type="EMBL" id="GAA4941456.1"/>
    </source>
</evidence>
<proteinExistence type="predicted"/>
<comment type="caution">
    <text evidence="1">The sequence shown here is derived from an EMBL/GenBank/DDBJ whole genome shotgun (WGS) entry which is preliminary data.</text>
</comment>
<evidence type="ECO:0000313" key="2">
    <source>
        <dbReference type="Proteomes" id="UP001409585"/>
    </source>
</evidence>
<evidence type="ECO:0008006" key="3">
    <source>
        <dbReference type="Google" id="ProtNLM"/>
    </source>
</evidence>
<keyword evidence="2" id="KW-1185">Reference proteome</keyword>
<dbReference type="PROSITE" id="PS51257">
    <property type="entry name" value="PROKAR_LIPOPROTEIN"/>
    <property type="match status" value="1"/>
</dbReference>
<dbReference type="EMBL" id="BAABLX010000012">
    <property type="protein sequence ID" value="GAA4941456.1"/>
    <property type="molecule type" value="Genomic_DNA"/>
</dbReference>
<sequence length="651" mass="72149">MNTKRILICSLLVATLAGCGGSTQPQSGIAALSDADIQQNENYEELLIALQDYNVQLAGKSESSNADKFARRGIIEDRLVDLTVLQLDAEYTAKREDSGVLPIPAIDATAEQLTGAEDISAEKWQRVLDRVSLEKKRTKDYVDFEAEKLSQNISDAEKLAVFDNLHRLSGDDQWVGHKDEFVDKLVSDVRDARAQGRYIAQVQEKAALIRAARPDDSNLADELASYDARAFENAFLESLGQGDLDSAYAVFTSASQADNFDKVVPKLEGTSQTMADYFLAKADAAVLDASQLKDSFRLYDQGRVMYEQFQLEPIPASRFDALVRQLTKKFQRRVKAEDYEAALGYLLMIGDIDPDNTNFVNQLNGIKARVQQASIRKITTTEFVSSSGQVDYSDVLATYIAQYLFEQIPFDVRIIERQQYEATVRERERKRQTNLPPVVDYLVTGSIIDAKVNATERRGKKIMRVTVGHETVPNPAYNSWLQLSAAERGKIAAPAQTIEREENENVSVGVTEHRKAAKFTLSYRLVDASTEKVIFPDSITKESKAEDTSTEGIEIGEFVMPFKVANLPSDSTMLDTLAKEVALDVGAKLVEQLANQEEQYLAAAEAVTGEAEGECQIQVQALARAAAMQEMKSMANDDTLVGLKEITLGCY</sequence>
<organism evidence="1 2">
    <name type="scientific">Halioxenophilus aromaticivorans</name>
    <dbReference type="NCBI Taxonomy" id="1306992"/>
    <lineage>
        <taxon>Bacteria</taxon>
        <taxon>Pseudomonadati</taxon>
        <taxon>Pseudomonadota</taxon>
        <taxon>Gammaproteobacteria</taxon>
        <taxon>Alteromonadales</taxon>
        <taxon>Alteromonadaceae</taxon>
        <taxon>Halioxenophilus</taxon>
    </lineage>
</organism>
<dbReference type="Proteomes" id="UP001409585">
    <property type="component" value="Unassembled WGS sequence"/>
</dbReference>
<gene>
    <name evidence="1" type="ORF">GCM10025791_19880</name>
</gene>